<dbReference type="Pfam" id="PF04755">
    <property type="entry name" value="PAP_fibrillin"/>
    <property type="match status" value="1"/>
</dbReference>
<dbReference type="Proteomes" id="UP000002384">
    <property type="component" value="Chromosome"/>
</dbReference>
<keyword evidence="3" id="KW-1185">Reference proteome</keyword>
<dbReference type="HOGENOM" id="CLU_919315_0_0_3"/>
<evidence type="ECO:0000259" key="1">
    <source>
        <dbReference type="Pfam" id="PF04755"/>
    </source>
</evidence>
<dbReference type="OrthoDB" id="454050at2"/>
<name>B7KCL7_GLOC7</name>
<gene>
    <name evidence="2" type="ordered locus">PCC7424_3166</name>
</gene>
<dbReference type="InterPro" id="IPR039633">
    <property type="entry name" value="PAP"/>
</dbReference>
<feature type="domain" description="Plastid lipid-associated protein/fibrillin conserved" evidence="1">
    <location>
        <begin position="13"/>
        <end position="245"/>
    </location>
</feature>
<evidence type="ECO:0000313" key="3">
    <source>
        <dbReference type="Proteomes" id="UP000002384"/>
    </source>
</evidence>
<proteinExistence type="predicted"/>
<dbReference type="KEGG" id="cyc:PCC7424_3166"/>
<dbReference type="RefSeq" id="WP_015955165.1">
    <property type="nucleotide sequence ID" value="NC_011729.1"/>
</dbReference>
<dbReference type="EMBL" id="CP001291">
    <property type="protein sequence ID" value="ACK71568.1"/>
    <property type="molecule type" value="Genomic_DNA"/>
</dbReference>
<evidence type="ECO:0000313" key="2">
    <source>
        <dbReference type="EMBL" id="ACK71568.1"/>
    </source>
</evidence>
<reference evidence="3" key="1">
    <citation type="journal article" date="2011" name="MBio">
        <title>Novel metabolic attributes of the genus Cyanothece, comprising a group of unicellular nitrogen-fixing Cyanobacteria.</title>
        <authorList>
            <person name="Bandyopadhyay A."/>
            <person name="Elvitigala T."/>
            <person name="Welsh E."/>
            <person name="Stockel J."/>
            <person name="Liberton M."/>
            <person name="Min H."/>
            <person name="Sherman L.A."/>
            <person name="Pakrasi H.B."/>
        </authorList>
    </citation>
    <scope>NUCLEOTIDE SEQUENCE [LARGE SCALE GENOMIC DNA]</scope>
    <source>
        <strain evidence="3">PCC 7424</strain>
    </source>
</reference>
<accession>B7KCL7</accession>
<organism evidence="2 3">
    <name type="scientific">Gloeothece citriformis (strain PCC 7424)</name>
    <name type="common">Cyanothece sp. (strain PCC 7424)</name>
    <dbReference type="NCBI Taxonomy" id="65393"/>
    <lineage>
        <taxon>Bacteria</taxon>
        <taxon>Bacillati</taxon>
        <taxon>Cyanobacteriota</taxon>
        <taxon>Cyanophyceae</taxon>
        <taxon>Oscillatoriophycideae</taxon>
        <taxon>Chroococcales</taxon>
        <taxon>Aphanothecaceae</taxon>
        <taxon>Gloeothece</taxon>
        <taxon>Gloeothece citriformis</taxon>
    </lineage>
</organism>
<dbReference type="PANTHER" id="PTHR31906">
    <property type="entry name" value="PLASTID-LIPID-ASSOCIATED PROTEIN 4, CHLOROPLASTIC-RELATED"/>
    <property type="match status" value="1"/>
</dbReference>
<dbReference type="eggNOG" id="ENOG502ZB7V">
    <property type="taxonomic scope" value="Bacteria"/>
</dbReference>
<dbReference type="InterPro" id="IPR006843">
    <property type="entry name" value="PAP/fibrillin_dom"/>
</dbReference>
<dbReference type="AlphaFoldDB" id="B7KCL7"/>
<sequence length="250" mass="28084">MVIQTGEQATAKQDLLQALTEYKGNTKHQVVIKAIEKLSALNSITDPTRHDTLLDGEWLLISAPNFPGGELTDEGKYSYTLGRLAFNMFQPAQLKLVIDRVCQPVFPVNNGQQKSHDIIVEFTTIDDNFPQLKGIVHNFGICEPSSDRTLQVKFTGSVLKPQESENLESWKPVFKQQKSLKKTWKERLTSVMGKIMFGLVPPEEMNPQTGEVSFTMNRSPKGSLDIIYLDEELRITKGEKGTVLVCQRCA</sequence>
<protein>
    <recommendedName>
        <fullName evidence="1">Plastid lipid-associated protein/fibrillin conserved domain-containing protein</fullName>
    </recommendedName>
</protein>
<dbReference type="STRING" id="65393.PCC7424_3166"/>